<gene>
    <name evidence="4 7" type="primary">menC</name>
    <name evidence="7" type="ORF">F1978_07435</name>
</gene>
<feature type="binding site" evidence="4">
    <location>
        <position position="160"/>
    </location>
    <ligand>
        <name>Mg(2+)</name>
        <dbReference type="ChEBI" id="CHEBI:18420"/>
    </ligand>
</feature>
<dbReference type="Gene3D" id="3.20.20.120">
    <property type="entry name" value="Enolase-like C-terminal domain"/>
    <property type="match status" value="1"/>
</dbReference>
<keyword evidence="8" id="KW-1185">Reference proteome</keyword>
<dbReference type="InterPro" id="IPR029017">
    <property type="entry name" value="Enolase-like_N"/>
</dbReference>
<evidence type="ECO:0000256" key="4">
    <source>
        <dbReference type="HAMAP-Rule" id="MF_00470"/>
    </source>
</evidence>
<evidence type="ECO:0000259" key="6">
    <source>
        <dbReference type="SMART" id="SM00922"/>
    </source>
</evidence>
<dbReference type="SUPFAM" id="SSF51604">
    <property type="entry name" value="Enolase C-terminal domain-like"/>
    <property type="match status" value="1"/>
</dbReference>
<keyword evidence="2 4" id="KW-0460">Magnesium</keyword>
<dbReference type="RefSeq" id="WP_153843129.1">
    <property type="nucleotide sequence ID" value="NZ_CP048602.1"/>
</dbReference>
<evidence type="ECO:0000256" key="5">
    <source>
        <dbReference type="NCBIfam" id="TIGR01927"/>
    </source>
</evidence>
<comment type="similarity">
    <text evidence="4">Belongs to the mandelate racemase/muconate lactonizing enzyme family. MenC type 1 subfamily.</text>
</comment>
<dbReference type="InterPro" id="IPR029065">
    <property type="entry name" value="Enolase_C-like"/>
</dbReference>
<dbReference type="GO" id="GO:0043748">
    <property type="term" value="F:O-succinylbenzoate synthase activity"/>
    <property type="evidence" value="ECO:0007669"/>
    <property type="project" value="UniProtKB-EC"/>
</dbReference>
<comment type="function">
    <text evidence="4">Converts 2-succinyl-6-hydroxy-2,4-cyclohexadiene-1-carboxylate (SHCHC) to 2-succinylbenzoate (OSB).</text>
</comment>
<dbReference type="SFLD" id="SFLDS00001">
    <property type="entry name" value="Enolase"/>
    <property type="match status" value="1"/>
</dbReference>
<dbReference type="HAMAP" id="MF_00470">
    <property type="entry name" value="MenC_1"/>
    <property type="match status" value="1"/>
</dbReference>
<accession>A0ABQ6XAA1</accession>
<comment type="caution">
    <text evidence="7">The sequence shown here is derived from an EMBL/GenBank/DDBJ whole genome shotgun (WGS) entry which is preliminary data.</text>
</comment>
<evidence type="ECO:0000313" key="8">
    <source>
        <dbReference type="Proteomes" id="UP000466130"/>
    </source>
</evidence>
<dbReference type="Pfam" id="PF21508">
    <property type="entry name" value="MenC_N"/>
    <property type="match status" value="1"/>
</dbReference>
<dbReference type="CDD" id="cd03320">
    <property type="entry name" value="OSBS"/>
    <property type="match status" value="1"/>
</dbReference>
<dbReference type="Proteomes" id="UP000466130">
    <property type="component" value="Unassembled WGS sequence"/>
</dbReference>
<feature type="domain" description="Mandelate racemase/muconate lactonizing enzyme C-terminal" evidence="6">
    <location>
        <begin position="114"/>
        <end position="205"/>
    </location>
</feature>
<dbReference type="EC" id="4.2.1.113" evidence="4 5"/>
<feature type="binding site" evidence="4">
    <location>
        <position position="186"/>
    </location>
    <ligand>
        <name>Mg(2+)</name>
        <dbReference type="ChEBI" id="CHEBI:18420"/>
    </ligand>
</feature>
<dbReference type="InterPro" id="IPR013342">
    <property type="entry name" value="Mandelate_racemase_C"/>
</dbReference>
<evidence type="ECO:0000256" key="3">
    <source>
        <dbReference type="ARBA" id="ARBA00023239"/>
    </source>
</evidence>
<dbReference type="SFLD" id="SFLDF00009">
    <property type="entry name" value="o-succinylbenzoate_synthase"/>
    <property type="match status" value="1"/>
</dbReference>
<dbReference type="Pfam" id="PF13378">
    <property type="entry name" value="MR_MLE_C"/>
    <property type="match status" value="1"/>
</dbReference>
<dbReference type="InterPro" id="IPR041338">
    <property type="entry name" value="OSBS_N"/>
</dbReference>
<reference evidence="7 8" key="1">
    <citation type="submission" date="2019-09" db="EMBL/GenBank/DDBJ databases">
        <title>The Halomonas whole genome shotgun (WGS).</title>
        <authorList>
            <person name="Xie Z."/>
        </authorList>
    </citation>
    <scope>NUCLEOTIDE SEQUENCE [LARGE SCALE GENOMIC DNA]</scope>
    <source>
        <strain evidence="7 8">NBT06E8</strain>
    </source>
</reference>
<keyword evidence="1 4" id="KW-0479">Metal-binding</keyword>
<dbReference type="SUPFAM" id="SSF54826">
    <property type="entry name" value="Enolase N-terminal domain-like"/>
    <property type="match status" value="1"/>
</dbReference>
<dbReference type="PANTHER" id="PTHR48073:SF2">
    <property type="entry name" value="O-SUCCINYLBENZOATE SYNTHASE"/>
    <property type="match status" value="1"/>
</dbReference>
<proteinExistence type="inferred from homology"/>
<dbReference type="SMART" id="SM00922">
    <property type="entry name" value="MR_MLE"/>
    <property type="match status" value="1"/>
</dbReference>
<dbReference type="SFLD" id="SFLDG00180">
    <property type="entry name" value="muconate_cycloisomerase"/>
    <property type="match status" value="1"/>
</dbReference>
<dbReference type="NCBIfam" id="NF003473">
    <property type="entry name" value="PRK05105.1"/>
    <property type="match status" value="1"/>
</dbReference>
<evidence type="ECO:0000313" key="7">
    <source>
        <dbReference type="EMBL" id="KAE8438929.1"/>
    </source>
</evidence>
<keyword evidence="4" id="KW-0474">Menaquinone biosynthesis</keyword>
<comment type="pathway">
    <text evidence="4">Quinol/quinone metabolism; 1,4-dihydroxy-2-naphthoate biosynthesis; 1,4-dihydroxy-2-naphthoate from chorismate: step 4/7.</text>
</comment>
<organism evidence="7 8">
    <name type="scientific">Vreelandella piezotolerans</name>
    <dbReference type="NCBI Taxonomy" id="2609667"/>
    <lineage>
        <taxon>Bacteria</taxon>
        <taxon>Pseudomonadati</taxon>
        <taxon>Pseudomonadota</taxon>
        <taxon>Gammaproteobacteria</taxon>
        <taxon>Oceanospirillales</taxon>
        <taxon>Halomonadaceae</taxon>
        <taxon>Vreelandella</taxon>
    </lineage>
</organism>
<protein>
    <recommendedName>
        <fullName evidence="4 5">o-succinylbenzoate synthase</fullName>
        <shortName evidence="4">OSB synthase</shortName>
        <shortName evidence="4">OSBS</shortName>
        <ecNumber evidence="4 5">4.2.1.113</ecNumber>
    </recommendedName>
    <alternativeName>
        <fullName evidence="4">4-(2'-carboxyphenyl)-4-oxybutyric acid synthase</fullName>
    </alternativeName>
    <alternativeName>
        <fullName evidence="4">o-succinylbenzoic acid synthase</fullName>
    </alternativeName>
</protein>
<dbReference type="InterPro" id="IPR018110">
    <property type="entry name" value="Mandel_Rmase/mucon_lact_enz_CS"/>
</dbReference>
<name>A0ABQ6XAA1_9GAMM</name>
<feature type="active site" description="Proton acceptor" evidence="4">
    <location>
        <position position="230"/>
    </location>
</feature>
<dbReference type="NCBIfam" id="TIGR01927">
    <property type="entry name" value="menC_gam_Gplu"/>
    <property type="match status" value="1"/>
</dbReference>
<dbReference type="InterPro" id="IPR036849">
    <property type="entry name" value="Enolase-like_C_sf"/>
</dbReference>
<keyword evidence="3 4" id="KW-0456">Lyase</keyword>
<comment type="catalytic activity">
    <reaction evidence="4">
        <text>(1R,6R)-6-hydroxy-2-succinyl-cyclohexa-2,4-diene-1-carboxylate = 2-succinylbenzoate + H2O</text>
        <dbReference type="Rhea" id="RHEA:10196"/>
        <dbReference type="ChEBI" id="CHEBI:15377"/>
        <dbReference type="ChEBI" id="CHEBI:18325"/>
        <dbReference type="ChEBI" id="CHEBI:58689"/>
        <dbReference type="EC" id="4.2.1.113"/>
    </reaction>
</comment>
<dbReference type="Gene3D" id="3.30.390.10">
    <property type="entry name" value="Enolase-like, N-terminal domain"/>
    <property type="match status" value="1"/>
</dbReference>
<dbReference type="EMBL" id="VWRT01000005">
    <property type="protein sequence ID" value="KAE8438929.1"/>
    <property type="molecule type" value="Genomic_DNA"/>
</dbReference>
<evidence type="ECO:0000256" key="1">
    <source>
        <dbReference type="ARBA" id="ARBA00022723"/>
    </source>
</evidence>
<dbReference type="PANTHER" id="PTHR48073">
    <property type="entry name" value="O-SUCCINYLBENZOATE SYNTHASE-RELATED"/>
    <property type="match status" value="1"/>
</dbReference>
<dbReference type="PROSITE" id="PS00909">
    <property type="entry name" value="MR_MLE_2"/>
    <property type="match status" value="1"/>
</dbReference>
<comment type="pathway">
    <text evidence="4">Quinol/quinone metabolism; menaquinone biosynthesis.</text>
</comment>
<comment type="cofactor">
    <cofactor evidence="4">
        <name>a divalent metal cation</name>
        <dbReference type="ChEBI" id="CHEBI:60240"/>
    </cofactor>
</comment>
<feature type="binding site" evidence="4">
    <location>
        <position position="209"/>
    </location>
    <ligand>
        <name>Mg(2+)</name>
        <dbReference type="ChEBI" id="CHEBI:18420"/>
    </ligand>
</feature>
<dbReference type="InterPro" id="IPR010196">
    <property type="entry name" value="OSB_synthase_MenC1"/>
</dbReference>
<evidence type="ECO:0000256" key="2">
    <source>
        <dbReference type="ARBA" id="ARBA00022842"/>
    </source>
</evidence>
<feature type="active site" description="Proton donor" evidence="4">
    <location>
        <position position="132"/>
    </location>
</feature>
<sequence>MARALYRYALALTRPLTLNGERLTQREGLLVNIDGQWGEIAPLPGFSCETLAQAEAEALAYLAAFERGEVPTPQLASVQFGLGCARRAWPERLPQSPAPYPLLQGTPAHLMIEIEVRLKAWRTAPPERLKLKVARYPINEELALIKRISERLPTTRLILDANGGFTREQARRFCAGLPPGQIDYLEEPCAALTDTQAVAEATGVPFALDETLSRQRPWQAHPQLAALVIKPTLIGSLAACQALVERARALGLRVVVSSSFESELGLELLSRLAREWAPGEPPGLDTGGWLAGRLTDQRGAVMVERCRCLYHSA</sequence>